<organism evidence="1 2">
    <name type="scientific">Sinosporangium siamense</name>
    <dbReference type="NCBI Taxonomy" id="1367973"/>
    <lineage>
        <taxon>Bacteria</taxon>
        <taxon>Bacillati</taxon>
        <taxon>Actinomycetota</taxon>
        <taxon>Actinomycetes</taxon>
        <taxon>Streptosporangiales</taxon>
        <taxon>Streptosporangiaceae</taxon>
        <taxon>Sinosporangium</taxon>
    </lineage>
</organism>
<dbReference type="AlphaFoldDB" id="A0A919RBI5"/>
<reference evidence="1" key="1">
    <citation type="submission" date="2021-01" db="EMBL/GenBank/DDBJ databases">
        <title>Whole genome shotgun sequence of Sinosporangium siamense NBRC 109515.</title>
        <authorList>
            <person name="Komaki H."/>
            <person name="Tamura T."/>
        </authorList>
    </citation>
    <scope>NUCLEOTIDE SEQUENCE</scope>
    <source>
        <strain evidence="1">NBRC 109515</strain>
    </source>
</reference>
<comment type="caution">
    <text evidence="1">The sequence shown here is derived from an EMBL/GenBank/DDBJ whole genome shotgun (WGS) entry which is preliminary data.</text>
</comment>
<name>A0A919RBI5_9ACTN</name>
<evidence type="ECO:0000313" key="2">
    <source>
        <dbReference type="Proteomes" id="UP000606172"/>
    </source>
</evidence>
<accession>A0A919RBI5</accession>
<protein>
    <submittedName>
        <fullName evidence="1">Uncharacterized protein</fullName>
    </submittedName>
</protein>
<proteinExistence type="predicted"/>
<sequence length="159" mass="17733">MAVYENRGQAIGFHSPAQNDRRACGRHHRGFKAAVAHQPRQSFRDGPEITALRADRGLRRYFGESALRGGFSPVEKLEWNTAPLTPRPVDFEMVGHGAIMHVPRGRAKRGREWTLPASGDATGRRGCPVIRSDLRRPRPPYGRDIGRAPSETGVVIFKE</sequence>
<evidence type="ECO:0000313" key="1">
    <source>
        <dbReference type="EMBL" id="GII90592.1"/>
    </source>
</evidence>
<dbReference type="Proteomes" id="UP000606172">
    <property type="component" value="Unassembled WGS sequence"/>
</dbReference>
<dbReference type="EMBL" id="BOOW01000006">
    <property type="protein sequence ID" value="GII90592.1"/>
    <property type="molecule type" value="Genomic_DNA"/>
</dbReference>
<keyword evidence="2" id="KW-1185">Reference proteome</keyword>
<gene>
    <name evidence="1" type="ORF">Ssi02_08230</name>
</gene>